<accession>A0AAW0B4A6</accession>
<evidence type="ECO:0000256" key="1">
    <source>
        <dbReference type="SAM" id="MobiDB-lite"/>
    </source>
</evidence>
<dbReference type="PANTHER" id="PTHR33104">
    <property type="entry name" value="SI:DKEY-29D5.2"/>
    <property type="match status" value="1"/>
</dbReference>
<proteinExistence type="predicted"/>
<feature type="compositionally biased region" description="Acidic residues" evidence="1">
    <location>
        <begin position="515"/>
        <end position="529"/>
    </location>
</feature>
<feature type="compositionally biased region" description="Acidic residues" evidence="1">
    <location>
        <begin position="717"/>
        <end position="736"/>
    </location>
</feature>
<gene>
    <name evidence="2" type="ORF">VNI00_017840</name>
</gene>
<name>A0AAW0B4A6_9AGAR</name>
<feature type="compositionally biased region" description="Acidic residues" evidence="1">
    <location>
        <begin position="691"/>
        <end position="707"/>
    </location>
</feature>
<reference evidence="2 3" key="1">
    <citation type="submission" date="2024-01" db="EMBL/GenBank/DDBJ databases">
        <title>A draft genome for a cacao thread blight-causing isolate of Paramarasmius palmivorus.</title>
        <authorList>
            <person name="Baruah I.K."/>
            <person name="Bukari Y."/>
            <person name="Amoako-Attah I."/>
            <person name="Meinhardt L.W."/>
            <person name="Bailey B.A."/>
            <person name="Cohen S.P."/>
        </authorList>
    </citation>
    <scope>NUCLEOTIDE SEQUENCE [LARGE SCALE GENOMIC DNA]</scope>
    <source>
        <strain evidence="2 3">GH-12</strain>
    </source>
</reference>
<dbReference type="InterPro" id="IPR040521">
    <property type="entry name" value="KDZ"/>
</dbReference>
<dbReference type="PANTHER" id="PTHR33104:SF2">
    <property type="entry name" value="CXC3 LIKE CYSTEINE CLUSTER DOMAIN-CONTAINING PROTEIN"/>
    <property type="match status" value="1"/>
</dbReference>
<organism evidence="2 3">
    <name type="scientific">Paramarasmius palmivorus</name>
    <dbReference type="NCBI Taxonomy" id="297713"/>
    <lineage>
        <taxon>Eukaryota</taxon>
        <taxon>Fungi</taxon>
        <taxon>Dikarya</taxon>
        <taxon>Basidiomycota</taxon>
        <taxon>Agaricomycotina</taxon>
        <taxon>Agaricomycetes</taxon>
        <taxon>Agaricomycetidae</taxon>
        <taxon>Agaricales</taxon>
        <taxon>Marasmiineae</taxon>
        <taxon>Marasmiaceae</taxon>
        <taxon>Paramarasmius</taxon>
    </lineage>
</organism>
<keyword evidence="3" id="KW-1185">Reference proteome</keyword>
<feature type="region of interest" description="Disordered" evidence="1">
    <location>
        <begin position="665"/>
        <end position="736"/>
    </location>
</feature>
<dbReference type="AlphaFoldDB" id="A0AAW0B4A6"/>
<comment type="caution">
    <text evidence="2">The sequence shown here is derived from an EMBL/GenBank/DDBJ whole genome shotgun (WGS) entry which is preliminary data.</text>
</comment>
<feature type="compositionally biased region" description="Basic and acidic residues" evidence="1">
    <location>
        <begin position="499"/>
        <end position="514"/>
    </location>
</feature>
<sequence>MVSITTCVPLAALAKQNTKFSKGLRYTGVGGVCCGRSDMFVKLGNLHKGERYRNMDYILGVAMRDFMTLLAALLVYDIACQWFIHLYERVANWPKEIDFPSSKSMKVRPAIGKLHEPGHKQGGDHQQYNLNLIEGSGHTDGESMERLWGEHNNLGNATKTMGPGSREDYIDSHVGSWNNDKYISMGQTLARRRKDAIKDRNLQTTAHEQLTANLPKELVAKWEAMCVEWEAAPHPKKDVANPYHIEEEFISEQQALDELSLEEENRLKMGGSQYHSVSAASFIVMGLEIRDTQTKLVQRLEVQKREGTVKQSRKLTDERNALRRRLRAFQEIQPIYMPGLSQHLTDAKPTEYDSEEHPEHTKLWLPSQLPGDRVDVICSPGLRNAEAKLQHARCHDSLHSIRHTLRVKTRMMLFKNTNVRGQRQSGKSREVINRVVRRAKWYAWRDREARQAYHVLAGPGKWERSLKPLRNEDIRSYRDPAMVKARNGRKGTTEEDAQEREQLERFQEVCSREDEERDDHDDEQNDNDIDLIHPDRQDLEHRSVFGTGETRKELSWIWLSGGKIDLEDGADENNNEILRTEWCKSRARARRAKEEVLLVNEEMRRTLEYLDWRAREWEACADVEMGRGSAEVEGSRAFALAQAKLQRALKGAFEMEWKKPLEAVERSEQKEVGEMVGDDVDAGDRLPGSVLDDESEEEEQDEGDGVFDDFNVGTDGDGTDGDDSEAGQWDPEVDGF</sequence>
<feature type="region of interest" description="Disordered" evidence="1">
    <location>
        <begin position="477"/>
        <end position="532"/>
    </location>
</feature>
<dbReference type="EMBL" id="JAYKXP010000193">
    <property type="protein sequence ID" value="KAK7020162.1"/>
    <property type="molecule type" value="Genomic_DNA"/>
</dbReference>
<evidence type="ECO:0000313" key="3">
    <source>
        <dbReference type="Proteomes" id="UP001383192"/>
    </source>
</evidence>
<evidence type="ECO:0000313" key="2">
    <source>
        <dbReference type="EMBL" id="KAK7020162.1"/>
    </source>
</evidence>
<protein>
    <submittedName>
        <fullName evidence="2">Uncharacterized protein</fullName>
    </submittedName>
</protein>
<dbReference type="Proteomes" id="UP001383192">
    <property type="component" value="Unassembled WGS sequence"/>
</dbReference>
<dbReference type="Pfam" id="PF18758">
    <property type="entry name" value="KDZ"/>
    <property type="match status" value="1"/>
</dbReference>